<protein>
    <recommendedName>
        <fullName evidence="4">Type II secretion system protein GspF domain-containing protein</fullName>
    </recommendedName>
</protein>
<dbReference type="RefSeq" id="WP_218101193.1">
    <property type="nucleotide sequence ID" value="NZ_CAJVCE010000016.1"/>
</dbReference>
<feature type="transmembrane region" description="Helical" evidence="1">
    <location>
        <begin position="89"/>
        <end position="110"/>
    </location>
</feature>
<reference evidence="2 3" key="1">
    <citation type="submission" date="2021-06" db="EMBL/GenBank/DDBJ databases">
        <authorList>
            <person name="Criscuolo A."/>
        </authorList>
    </citation>
    <scope>NUCLEOTIDE SEQUENCE [LARGE SCALE GENOMIC DNA]</scope>
    <source>
        <strain evidence="3">CIP 111802</strain>
    </source>
</reference>
<keyword evidence="1" id="KW-0812">Transmembrane</keyword>
<gene>
    <name evidence="2" type="ORF">PAECIP111802_04934</name>
</gene>
<comment type="caution">
    <text evidence="2">The sequence shown here is derived from an EMBL/GenBank/DDBJ whole genome shotgun (WGS) entry which is preliminary data.</text>
</comment>
<accession>A0ABM8VNK7</accession>
<evidence type="ECO:0000313" key="3">
    <source>
        <dbReference type="Proteomes" id="UP000730618"/>
    </source>
</evidence>
<sequence length="309" mass="35716">MDFWNYFWNYGFKAILVICFAAGALFFWLPIVSSIRFTRNSRLARLLEELRSKEEAQSFYQSLADLDDMPAKVRQYYERARLADLPHTLTYTWFQFIRWILASIFMLFAFMSQVRSLNDLLNLNLGTNLFLLLFLVSAGLLGYWLPMVIVVVYANGKKTEYLIEIAKLSQRLQLCVNEKSDIRETFLMASRPLKLLKPHIQEMAAAWGNNQRAAIERFKDSVGISEIYPLVNALISLSETEAKEIVEVLKSEAENIDATLESDVNRSIENAPIFISFYIMIPFGIDVILFLYPWLTSISTQIMTSFTMP</sequence>
<evidence type="ECO:0000313" key="2">
    <source>
        <dbReference type="EMBL" id="CAG7651322.1"/>
    </source>
</evidence>
<feature type="transmembrane region" description="Helical" evidence="1">
    <location>
        <begin position="273"/>
        <end position="295"/>
    </location>
</feature>
<evidence type="ECO:0000256" key="1">
    <source>
        <dbReference type="SAM" id="Phobius"/>
    </source>
</evidence>
<feature type="transmembrane region" description="Helical" evidence="1">
    <location>
        <begin position="130"/>
        <end position="154"/>
    </location>
</feature>
<dbReference type="Proteomes" id="UP000730618">
    <property type="component" value="Unassembled WGS sequence"/>
</dbReference>
<feature type="transmembrane region" description="Helical" evidence="1">
    <location>
        <begin position="12"/>
        <end position="32"/>
    </location>
</feature>
<dbReference type="EMBL" id="CAJVCE010000016">
    <property type="protein sequence ID" value="CAG7651322.1"/>
    <property type="molecule type" value="Genomic_DNA"/>
</dbReference>
<keyword evidence="1" id="KW-1133">Transmembrane helix</keyword>
<keyword evidence="1" id="KW-0472">Membrane</keyword>
<organism evidence="2 3">
    <name type="scientific">Paenibacillus allorhizosphaerae</name>
    <dbReference type="NCBI Taxonomy" id="2849866"/>
    <lineage>
        <taxon>Bacteria</taxon>
        <taxon>Bacillati</taxon>
        <taxon>Bacillota</taxon>
        <taxon>Bacilli</taxon>
        <taxon>Bacillales</taxon>
        <taxon>Paenibacillaceae</taxon>
        <taxon>Paenibacillus</taxon>
    </lineage>
</organism>
<evidence type="ECO:0008006" key="4">
    <source>
        <dbReference type="Google" id="ProtNLM"/>
    </source>
</evidence>
<proteinExistence type="predicted"/>
<name>A0ABM8VNK7_9BACL</name>
<keyword evidence="3" id="KW-1185">Reference proteome</keyword>